<comment type="similarity">
    <text evidence="11">Belongs to the acireductone dioxygenase (ARD) family.</text>
</comment>
<dbReference type="GO" id="GO:0005506">
    <property type="term" value="F:iron ion binding"/>
    <property type="evidence" value="ECO:0007669"/>
    <property type="project" value="UniProtKB-UniRule"/>
</dbReference>
<evidence type="ECO:0000256" key="8">
    <source>
        <dbReference type="ARBA" id="ARBA00023004"/>
    </source>
</evidence>
<keyword evidence="5 11" id="KW-0479">Metal-binding</keyword>
<evidence type="ECO:0000256" key="5">
    <source>
        <dbReference type="ARBA" id="ARBA00022723"/>
    </source>
</evidence>
<dbReference type="EC" id="1.13.11.54" evidence="11"/>
<feature type="binding site" evidence="11">
    <location>
        <position position="150"/>
    </location>
    <ligand>
        <name>Fe(2+)</name>
        <dbReference type="ChEBI" id="CHEBI:29033"/>
        <note>for iron-dependent acireductone dioxygenase activity</note>
    </ligand>
</feature>
<proteinExistence type="inferred from homology"/>
<keyword evidence="3 11" id="KW-0533">Nickel</keyword>
<protein>
    <recommendedName>
        <fullName evidence="11">Acireductone dioxygenase</fullName>
    </recommendedName>
    <alternativeName>
        <fullName evidence="11">Acireductone dioxygenase (Fe(2+)-requiring)</fullName>
        <shortName evidence="11">ARD'</shortName>
        <shortName evidence="11">Fe-ARD</shortName>
        <ecNumber evidence="11">1.13.11.54</ecNumber>
    </alternativeName>
    <alternativeName>
        <fullName evidence="11">Acireductone dioxygenase (Ni(2+)-requiring)</fullName>
        <shortName evidence="11">ARD</shortName>
        <shortName evidence="11">Ni-ARD</shortName>
        <ecNumber evidence="11">1.13.11.53</ecNumber>
    </alternativeName>
</protein>
<evidence type="ECO:0000256" key="9">
    <source>
        <dbReference type="ARBA" id="ARBA00023167"/>
    </source>
</evidence>
<dbReference type="EC" id="1.13.11.53" evidence="11"/>
<keyword evidence="9 11" id="KW-0486">Methionine biosynthesis</keyword>
<comment type="catalytic activity">
    <reaction evidence="1 11">
        <text>1,2-dihydroxy-5-(methylsulfanyl)pent-1-en-3-one + O2 = 4-methylsulfanyl-2-oxobutanoate + formate + 2 H(+)</text>
        <dbReference type="Rhea" id="RHEA:24504"/>
        <dbReference type="ChEBI" id="CHEBI:15378"/>
        <dbReference type="ChEBI" id="CHEBI:15379"/>
        <dbReference type="ChEBI" id="CHEBI:15740"/>
        <dbReference type="ChEBI" id="CHEBI:16723"/>
        <dbReference type="ChEBI" id="CHEBI:49252"/>
        <dbReference type="EC" id="1.13.11.54"/>
    </reaction>
</comment>
<dbReference type="InterPro" id="IPR004313">
    <property type="entry name" value="ARD"/>
</dbReference>
<comment type="subcellular location">
    <subcellularLocation>
        <location evidence="11">Cytoplasm</location>
    </subcellularLocation>
    <subcellularLocation>
        <location evidence="11">Nucleus</location>
    </subcellularLocation>
</comment>
<feature type="binding site" evidence="11">
    <location>
        <position position="193"/>
    </location>
    <ligand>
        <name>Ni(2+)</name>
        <dbReference type="ChEBI" id="CHEBI:49786"/>
        <note>for nickel-dependent acireductone dioxygenase activity</note>
    </ligand>
</feature>
<keyword evidence="2 11" id="KW-0963">Cytoplasm</keyword>
<evidence type="ECO:0000256" key="4">
    <source>
        <dbReference type="ARBA" id="ARBA00022605"/>
    </source>
</evidence>
<evidence type="ECO:0000256" key="10">
    <source>
        <dbReference type="ARBA" id="ARBA00023242"/>
    </source>
</evidence>
<evidence type="ECO:0000256" key="7">
    <source>
        <dbReference type="ARBA" id="ARBA00023002"/>
    </source>
</evidence>
<evidence type="ECO:0000256" key="2">
    <source>
        <dbReference type="ARBA" id="ARBA00022490"/>
    </source>
</evidence>
<comment type="catalytic activity">
    <reaction evidence="11">
        <text>1,2-dihydroxy-5-(methylsulfanyl)pent-1-en-3-one + O2 = 3-(methylsulfanyl)propanoate + CO + formate + 2 H(+)</text>
        <dbReference type="Rhea" id="RHEA:14161"/>
        <dbReference type="ChEBI" id="CHEBI:15378"/>
        <dbReference type="ChEBI" id="CHEBI:15379"/>
        <dbReference type="ChEBI" id="CHEBI:15740"/>
        <dbReference type="ChEBI" id="CHEBI:17245"/>
        <dbReference type="ChEBI" id="CHEBI:49016"/>
        <dbReference type="ChEBI" id="CHEBI:49252"/>
        <dbReference type="EC" id="1.13.11.53"/>
    </reaction>
</comment>
<gene>
    <name evidence="11" type="primary">ADI1</name>
    <name evidence="12" type="ORF">CA7LBN_003500</name>
</gene>
<dbReference type="EMBL" id="CP076752">
    <property type="protein sequence ID" value="QWW24643.1"/>
    <property type="molecule type" value="Genomic_DNA"/>
</dbReference>
<feature type="binding site" evidence="11">
    <location>
        <position position="154"/>
    </location>
    <ligand>
        <name>Fe(2+)</name>
        <dbReference type="ChEBI" id="CHEBI:29033"/>
        <note>for iron-dependent acireductone dioxygenase activity</note>
    </ligand>
</feature>
<dbReference type="HAMAP" id="MF_03154">
    <property type="entry name" value="Salvage_MtnD_euk"/>
    <property type="match status" value="1"/>
</dbReference>
<dbReference type="Pfam" id="PF03079">
    <property type="entry name" value="ARD"/>
    <property type="match status" value="1"/>
</dbReference>
<keyword evidence="6 11" id="KW-0223">Dioxygenase</keyword>
<comment type="cofactor">
    <cofactor evidence="11">
        <name>Fe(2+)</name>
        <dbReference type="ChEBI" id="CHEBI:29033"/>
    </cofactor>
    <cofactor evidence="11">
        <name>Ni(2+)</name>
        <dbReference type="ChEBI" id="CHEBI:49786"/>
    </cofactor>
    <text evidence="11">Binds either 1 Fe or Ni cation per monomer. Iron-binding promotes an acireductone dioxygenase reaction producing 2-keto-4-methylthiobutyrate, while nickel-binding promotes an acireductone dioxygenase reaction producing 3-(methylsulfanyl)propanoate.</text>
</comment>
<dbReference type="InterPro" id="IPR027496">
    <property type="entry name" value="ARD_euk"/>
</dbReference>
<dbReference type="InterPro" id="IPR014710">
    <property type="entry name" value="RmlC-like_jellyroll"/>
</dbReference>
<feature type="binding site" evidence="11">
    <location>
        <position position="193"/>
    </location>
    <ligand>
        <name>Fe(2+)</name>
        <dbReference type="ChEBI" id="CHEBI:29033"/>
        <note>for iron-dependent acireductone dioxygenase activity</note>
    </ligand>
</feature>
<keyword evidence="8 11" id="KW-0408">Iron</keyword>
<keyword evidence="4 11" id="KW-0028">Amino-acid biosynthesis</keyword>
<dbReference type="GO" id="GO:0010308">
    <property type="term" value="F:acireductone dioxygenase (Ni2+-requiring) activity"/>
    <property type="evidence" value="ECO:0007669"/>
    <property type="project" value="UniProtKB-UniRule"/>
</dbReference>
<dbReference type="GO" id="GO:0019509">
    <property type="term" value="P:L-methionine salvage from methylthioadenosine"/>
    <property type="evidence" value="ECO:0007669"/>
    <property type="project" value="UniProtKB-UniRule"/>
</dbReference>
<keyword evidence="7 11" id="KW-0560">Oxidoreductase</keyword>
<dbReference type="GO" id="GO:0005634">
    <property type="term" value="C:nucleus"/>
    <property type="evidence" value="ECO:0007669"/>
    <property type="project" value="UniProtKB-SubCell"/>
</dbReference>
<feature type="binding site" evidence="11">
    <location>
        <position position="148"/>
    </location>
    <ligand>
        <name>Ni(2+)</name>
        <dbReference type="ChEBI" id="CHEBI:49786"/>
        <note>for nickel-dependent acireductone dioxygenase activity</note>
    </ligand>
</feature>
<dbReference type="AlphaFoldDB" id="A0A8F3AIU1"/>
<accession>A0A8F3AIU1</accession>
<dbReference type="PANTHER" id="PTHR23418:SF0">
    <property type="entry name" value="ACIREDUCTONE DIOXYGENASE"/>
    <property type="match status" value="1"/>
</dbReference>
<dbReference type="CDD" id="cd02232">
    <property type="entry name" value="cupin_ARD"/>
    <property type="match status" value="1"/>
</dbReference>
<dbReference type="Proteomes" id="UP000825438">
    <property type="component" value="Chromosome IV"/>
</dbReference>
<feature type="binding site" evidence="11">
    <location>
        <position position="150"/>
    </location>
    <ligand>
        <name>Ni(2+)</name>
        <dbReference type="ChEBI" id="CHEBI:49786"/>
        <note>for nickel-dependent acireductone dioxygenase activity</note>
    </ligand>
</feature>
<reference evidence="12" key="1">
    <citation type="submission" date="2021-06" db="EMBL/GenBank/DDBJ databases">
        <title>Candida auris outbreak in lebanese hospital.</title>
        <authorList>
            <person name="Finianos M."/>
        </authorList>
    </citation>
    <scope>NUCLEOTIDE SEQUENCE</scope>
    <source>
        <strain evidence="12">CA7LBN</strain>
    </source>
</reference>
<feature type="binding site" evidence="11">
    <location>
        <position position="154"/>
    </location>
    <ligand>
        <name>Ni(2+)</name>
        <dbReference type="ChEBI" id="CHEBI:49786"/>
        <note>for nickel-dependent acireductone dioxygenase activity</note>
    </ligand>
</feature>
<dbReference type="InterPro" id="IPR011051">
    <property type="entry name" value="RmlC_Cupin_sf"/>
</dbReference>
<evidence type="ECO:0000313" key="12">
    <source>
        <dbReference type="EMBL" id="QWW24643.1"/>
    </source>
</evidence>
<keyword evidence="10 11" id="KW-0539">Nucleus</keyword>
<dbReference type="GO" id="GO:0005737">
    <property type="term" value="C:cytoplasm"/>
    <property type="evidence" value="ECO:0007669"/>
    <property type="project" value="UniProtKB-SubCell"/>
</dbReference>
<evidence type="ECO:0000256" key="3">
    <source>
        <dbReference type="ARBA" id="ARBA00022596"/>
    </source>
</evidence>
<sequence>MKATYELHFSWTVRTTDRKVILLLKKQSRARGTCEAVMWGITNCNESIALKLSFHYQLFPAMVAIYYHDNLDTPENFTEDHDSGVPVPEERLSEIGVFYRYIDNMEDLEKIAKERDYKNRDQIALNLDTFKGDQKAFDAKMAQFYKEHYHEDEEIRYILDGEGFFDVRDPEDRWIRAKLNKGDLLILPAGIYHRFTLSKRLQYVKAMRLFKDEPKWEAINRDEGRNTEARLEYSKSVASAA</sequence>
<dbReference type="GO" id="GO:0016151">
    <property type="term" value="F:nickel cation binding"/>
    <property type="evidence" value="ECO:0007669"/>
    <property type="project" value="UniProtKB-UniRule"/>
</dbReference>
<feature type="binding site" evidence="11">
    <location>
        <position position="148"/>
    </location>
    <ligand>
        <name>Fe(2+)</name>
        <dbReference type="ChEBI" id="CHEBI:29033"/>
        <note>for iron-dependent acireductone dioxygenase activity</note>
    </ligand>
</feature>
<evidence type="ECO:0000256" key="6">
    <source>
        <dbReference type="ARBA" id="ARBA00022964"/>
    </source>
</evidence>
<comment type="function">
    <text evidence="11">Catalyzes 2 different reactions between oxygen and the acireductone 1,2-dihydroxy-3-keto-5-methylthiopentene (DHK-MTPene) depending upon the metal bound in the active site. Fe-containing acireductone dioxygenase (Fe-ARD) produces formate and 2-keto-4-methylthiobutyrate (KMTB), the alpha-ketoacid precursor of methionine in the methionine recycle pathway. Ni-containing acireductone dioxygenase (Ni-ARD) produces methylthiopropionate, carbon monoxide and formate, and does not lie on the methionine recycle pathway.</text>
</comment>
<dbReference type="SUPFAM" id="SSF51182">
    <property type="entry name" value="RmlC-like cupins"/>
    <property type="match status" value="1"/>
</dbReference>
<dbReference type="FunFam" id="2.60.120.10:FF:000099">
    <property type="entry name" value="1,2-dihydroxy-3-keto-5-methylthiopentene dioxygenase"/>
    <property type="match status" value="1"/>
</dbReference>
<dbReference type="UniPathway" id="UPA00904">
    <property type="reaction ID" value="UER00878"/>
</dbReference>
<evidence type="ECO:0000256" key="11">
    <source>
        <dbReference type="HAMAP-Rule" id="MF_03154"/>
    </source>
</evidence>
<dbReference type="Gene3D" id="2.60.120.10">
    <property type="entry name" value="Jelly Rolls"/>
    <property type="match status" value="1"/>
</dbReference>
<comment type="pathway">
    <text evidence="11">Amino-acid biosynthesis; L-methionine biosynthesis via salvage pathway; L-methionine from S-methyl-5-thio-alpha-D-ribose 1-phosphate: step 5/6.</text>
</comment>
<organism evidence="12">
    <name type="scientific">Candidozyma auris</name>
    <name type="common">Yeast</name>
    <name type="synonym">Candida auris</name>
    <dbReference type="NCBI Taxonomy" id="498019"/>
    <lineage>
        <taxon>Eukaryota</taxon>
        <taxon>Fungi</taxon>
        <taxon>Dikarya</taxon>
        <taxon>Ascomycota</taxon>
        <taxon>Saccharomycotina</taxon>
        <taxon>Pichiomycetes</taxon>
        <taxon>Metschnikowiaceae</taxon>
        <taxon>Candidozyma</taxon>
    </lineage>
</organism>
<dbReference type="PANTHER" id="PTHR23418">
    <property type="entry name" value="ACIREDUCTONE DIOXYGENASE"/>
    <property type="match status" value="1"/>
</dbReference>
<dbReference type="GO" id="GO:0010309">
    <property type="term" value="F:acireductone dioxygenase [iron(II)-requiring] activity"/>
    <property type="evidence" value="ECO:0007669"/>
    <property type="project" value="UniProtKB-UniRule"/>
</dbReference>
<evidence type="ECO:0000256" key="1">
    <source>
        <dbReference type="ARBA" id="ARBA00000428"/>
    </source>
</evidence>
<name>A0A8F3AIU1_CANAR</name>